<dbReference type="OrthoDB" id="1931120at2"/>
<dbReference type="Gene3D" id="6.10.250.3020">
    <property type="match status" value="1"/>
</dbReference>
<reference evidence="21 22" key="1">
    <citation type="submission" date="2018-07" db="EMBL/GenBank/DDBJ databases">
        <title>Genomic Encyclopedia of Type Strains, Phase IV (KMG-IV): sequencing the most valuable type-strain genomes for metagenomic binning, comparative biology and taxonomic classification.</title>
        <authorList>
            <person name="Goeker M."/>
        </authorList>
    </citation>
    <scope>NUCLEOTIDE SEQUENCE [LARGE SCALE GENOMIC DNA]</scope>
    <source>
        <strain evidence="21 22">DSM 26407</strain>
    </source>
</reference>
<evidence type="ECO:0000259" key="18">
    <source>
        <dbReference type="PROSITE" id="PS50109"/>
    </source>
</evidence>
<comment type="subcellular location">
    <subcellularLocation>
        <location evidence="2">Cell inner membrane</location>
        <topology evidence="2">Multi-pass membrane protein</topology>
    </subcellularLocation>
</comment>
<evidence type="ECO:0000256" key="2">
    <source>
        <dbReference type="ARBA" id="ARBA00004429"/>
    </source>
</evidence>
<dbReference type="CDD" id="cd00082">
    <property type="entry name" value="HisKA"/>
    <property type="match status" value="1"/>
</dbReference>
<dbReference type="PRINTS" id="PR00344">
    <property type="entry name" value="BCTRLSENSOR"/>
</dbReference>
<dbReference type="PROSITE" id="PS50113">
    <property type="entry name" value="PAC"/>
    <property type="match status" value="1"/>
</dbReference>
<evidence type="ECO:0000313" key="21">
    <source>
        <dbReference type="EMBL" id="RCX31854.1"/>
    </source>
</evidence>
<evidence type="ECO:0000256" key="5">
    <source>
        <dbReference type="ARBA" id="ARBA00022519"/>
    </source>
</evidence>
<accession>A0A369CJ28</accession>
<evidence type="ECO:0000256" key="16">
    <source>
        <dbReference type="SAM" id="Coils"/>
    </source>
</evidence>
<dbReference type="CDD" id="cd00130">
    <property type="entry name" value="PAS"/>
    <property type="match status" value="1"/>
</dbReference>
<dbReference type="GO" id="GO:0005524">
    <property type="term" value="F:ATP binding"/>
    <property type="evidence" value="ECO:0007669"/>
    <property type="project" value="UniProtKB-KW"/>
</dbReference>
<dbReference type="Pfam" id="PF13426">
    <property type="entry name" value="PAS_9"/>
    <property type="match status" value="1"/>
</dbReference>
<dbReference type="AlphaFoldDB" id="A0A369CJ28"/>
<evidence type="ECO:0000256" key="7">
    <source>
        <dbReference type="ARBA" id="ARBA00022679"/>
    </source>
</evidence>
<dbReference type="InterPro" id="IPR036097">
    <property type="entry name" value="HisK_dim/P_sf"/>
</dbReference>
<dbReference type="InterPro" id="IPR035965">
    <property type="entry name" value="PAS-like_dom_sf"/>
</dbReference>
<feature type="domain" description="PAS" evidence="19">
    <location>
        <begin position="353"/>
        <end position="423"/>
    </location>
</feature>
<dbReference type="EMBL" id="QPJY01000002">
    <property type="protein sequence ID" value="RCX31854.1"/>
    <property type="molecule type" value="Genomic_DNA"/>
</dbReference>
<keyword evidence="5" id="KW-0997">Cell inner membrane</keyword>
<evidence type="ECO:0000259" key="19">
    <source>
        <dbReference type="PROSITE" id="PS50112"/>
    </source>
</evidence>
<dbReference type="Proteomes" id="UP000252707">
    <property type="component" value="Unassembled WGS sequence"/>
</dbReference>
<proteinExistence type="predicted"/>
<keyword evidence="22" id="KW-1185">Reference proteome</keyword>
<keyword evidence="4" id="KW-1003">Cell membrane</keyword>
<evidence type="ECO:0000256" key="13">
    <source>
        <dbReference type="ARBA" id="ARBA00023012"/>
    </source>
</evidence>
<dbReference type="EC" id="2.7.13.3" evidence="3"/>
<dbReference type="Pfam" id="PF02518">
    <property type="entry name" value="HATPase_c"/>
    <property type="match status" value="1"/>
</dbReference>
<dbReference type="SUPFAM" id="SSF55874">
    <property type="entry name" value="ATPase domain of HSP90 chaperone/DNA topoisomerase II/histidine kinase"/>
    <property type="match status" value="1"/>
</dbReference>
<evidence type="ECO:0000256" key="15">
    <source>
        <dbReference type="ARBA" id="ARBA00073143"/>
    </source>
</evidence>
<dbReference type="InterPro" id="IPR003594">
    <property type="entry name" value="HATPase_dom"/>
</dbReference>
<feature type="domain" description="PAC" evidence="20">
    <location>
        <begin position="425"/>
        <end position="475"/>
    </location>
</feature>
<evidence type="ECO:0000256" key="9">
    <source>
        <dbReference type="ARBA" id="ARBA00022741"/>
    </source>
</evidence>
<dbReference type="InterPro" id="IPR000014">
    <property type="entry name" value="PAS"/>
</dbReference>
<dbReference type="InterPro" id="IPR000700">
    <property type="entry name" value="PAS-assoc_C"/>
</dbReference>
<dbReference type="InterPro" id="IPR036890">
    <property type="entry name" value="HATPase_C_sf"/>
</dbReference>
<keyword evidence="6" id="KW-0597">Phosphoprotein</keyword>
<dbReference type="Gene3D" id="1.10.287.130">
    <property type="match status" value="1"/>
</dbReference>
<keyword evidence="9" id="KW-0547">Nucleotide-binding</keyword>
<evidence type="ECO:0000256" key="1">
    <source>
        <dbReference type="ARBA" id="ARBA00000085"/>
    </source>
</evidence>
<dbReference type="RefSeq" id="WP_114278693.1">
    <property type="nucleotide sequence ID" value="NZ_QPJY01000002.1"/>
</dbReference>
<evidence type="ECO:0000256" key="11">
    <source>
        <dbReference type="ARBA" id="ARBA00022840"/>
    </source>
</evidence>
<dbReference type="InterPro" id="IPR005467">
    <property type="entry name" value="His_kinase_dom"/>
</dbReference>
<keyword evidence="14 17" id="KW-0472">Membrane</keyword>
<dbReference type="FunFam" id="1.10.287.130:FF:000049">
    <property type="entry name" value="C4-dicarboxylate transport sensor protein DctB"/>
    <property type="match status" value="1"/>
</dbReference>
<name>A0A369CJ28_9GAMM</name>
<dbReference type="NCBIfam" id="TIGR00229">
    <property type="entry name" value="sensory_box"/>
    <property type="match status" value="1"/>
</dbReference>
<evidence type="ECO:0000256" key="4">
    <source>
        <dbReference type="ARBA" id="ARBA00022475"/>
    </source>
</evidence>
<feature type="transmembrane region" description="Helical" evidence="17">
    <location>
        <begin position="308"/>
        <end position="330"/>
    </location>
</feature>
<dbReference type="FunFam" id="3.30.450.20:FF:000127">
    <property type="entry name" value="C4-dicarboxylate transport sensor protein"/>
    <property type="match status" value="1"/>
</dbReference>
<evidence type="ECO:0000256" key="8">
    <source>
        <dbReference type="ARBA" id="ARBA00022692"/>
    </source>
</evidence>
<sequence length="754" mass="83960">MTESPRFRNLARRRRRTLLATTFAGLFALILWQTAVWTRSASLQGLMDQGWQNLNLYIANVERELEKYEILPELLATDPHLLELLNHPGEPDRVDAVNRRLERLNGITGASDTYLMDRTGLTLAASNWNSGTPFVGENFSYRPYFQEAMRGGLGRFFALGTTSNKRGYYFAYPVRAAGAIRGVVVVKVNISALESRWGGDRFEFLVTDPDGVIFSSSRPDWKFNTLHPLEPDQLRRIRANRRYSDLPLPVLPVTAVGEIAPAARLVRLREDGTRRPQAREFLELVRPMPSAGWNVHILTGLEPVHAQVLRAVLTAAFLFALLLLTSLFLVQRRLRLRERSIYELRSKKVLEANELRVRTIIHNTHAGLITTDGRGTIESFNPTAEQLFGYRSEEIRGAHITRLLAPDDRAGLQCELDRSPLSGSGSVEVAGLRKDHSRFPTELAVREMRIGAERKFIATVHDISELKRTEDALRRAHDMLESRVQERTADLSRTNARLTREIDEHRRTEDALRRTQNELIQAAKLAVLGQLATGVSHELNQPLAAIRTYADNARALLDQQRPDDARWNLEQIAALTDRMAQISAQLKVFARKTSGRSVPVSVSAAVEAALGILTSRIRALNAEVVCSLPEGDLLVRGDAVRLEQVLVNLINNALQAMEGSEQPRLEIAAAAHDGRVDLVIRDHGPGIPEQLVAQVFDPFFTTKETGLGLGLSISKRITEEMGGALHAGRAAGGGAEFTLELPRAESADRESAHG</sequence>
<keyword evidence="8 17" id="KW-0812">Transmembrane</keyword>
<dbReference type="SUPFAM" id="SSF55785">
    <property type="entry name" value="PYP-like sensor domain (PAS domain)"/>
    <property type="match status" value="1"/>
</dbReference>
<keyword evidence="16" id="KW-0175">Coiled coil</keyword>
<dbReference type="GO" id="GO:0000155">
    <property type="term" value="F:phosphorelay sensor kinase activity"/>
    <property type="evidence" value="ECO:0007669"/>
    <property type="project" value="InterPro"/>
</dbReference>
<dbReference type="CDD" id="cd12914">
    <property type="entry name" value="PDC1_DGC_like"/>
    <property type="match status" value="1"/>
</dbReference>
<dbReference type="GO" id="GO:0005886">
    <property type="term" value="C:plasma membrane"/>
    <property type="evidence" value="ECO:0007669"/>
    <property type="project" value="UniProtKB-SubCell"/>
</dbReference>
<evidence type="ECO:0000259" key="20">
    <source>
        <dbReference type="PROSITE" id="PS50113"/>
    </source>
</evidence>
<keyword evidence="12 17" id="KW-1133">Transmembrane helix</keyword>
<organism evidence="21 22">
    <name type="scientific">Thioalbus denitrificans</name>
    <dbReference type="NCBI Taxonomy" id="547122"/>
    <lineage>
        <taxon>Bacteria</taxon>
        <taxon>Pseudomonadati</taxon>
        <taxon>Pseudomonadota</taxon>
        <taxon>Gammaproteobacteria</taxon>
        <taxon>Chromatiales</taxon>
        <taxon>Ectothiorhodospiraceae</taxon>
        <taxon>Thioalbus</taxon>
    </lineage>
</organism>
<dbReference type="PANTHER" id="PTHR43065:SF46">
    <property type="entry name" value="C4-DICARBOXYLATE TRANSPORT SENSOR PROTEIN DCTB"/>
    <property type="match status" value="1"/>
</dbReference>
<dbReference type="SUPFAM" id="SSF103190">
    <property type="entry name" value="Sensory domain-like"/>
    <property type="match status" value="1"/>
</dbReference>
<comment type="caution">
    <text evidence="21">The sequence shown here is derived from an EMBL/GenBank/DDBJ whole genome shotgun (WGS) entry which is preliminary data.</text>
</comment>
<evidence type="ECO:0000256" key="10">
    <source>
        <dbReference type="ARBA" id="ARBA00022777"/>
    </source>
</evidence>
<dbReference type="InterPro" id="IPR029151">
    <property type="entry name" value="Sensor-like_sf"/>
</dbReference>
<evidence type="ECO:0000256" key="17">
    <source>
        <dbReference type="SAM" id="Phobius"/>
    </source>
</evidence>
<keyword evidence="7" id="KW-0808">Transferase</keyword>
<evidence type="ECO:0000256" key="3">
    <source>
        <dbReference type="ARBA" id="ARBA00012438"/>
    </source>
</evidence>
<feature type="domain" description="Histidine kinase" evidence="18">
    <location>
        <begin position="534"/>
        <end position="745"/>
    </location>
</feature>
<dbReference type="InterPro" id="IPR004358">
    <property type="entry name" value="Sig_transdc_His_kin-like_C"/>
</dbReference>
<dbReference type="InterPro" id="IPR033479">
    <property type="entry name" value="dCache_1"/>
</dbReference>
<protein>
    <recommendedName>
        <fullName evidence="15">C4-dicarboxylate transport sensor protein DctB</fullName>
        <ecNumber evidence="3">2.7.13.3</ecNumber>
    </recommendedName>
</protein>
<evidence type="ECO:0000256" key="6">
    <source>
        <dbReference type="ARBA" id="ARBA00022553"/>
    </source>
</evidence>
<keyword evidence="10 21" id="KW-0418">Kinase</keyword>
<keyword evidence="13" id="KW-0902">Two-component regulatory system</keyword>
<comment type="catalytic activity">
    <reaction evidence="1">
        <text>ATP + protein L-histidine = ADP + protein N-phospho-L-histidine.</text>
        <dbReference type="EC" id="2.7.13.3"/>
    </reaction>
</comment>
<dbReference type="PROSITE" id="PS50109">
    <property type="entry name" value="HIS_KIN"/>
    <property type="match status" value="1"/>
</dbReference>
<gene>
    <name evidence="21" type="ORF">DFQ59_102201</name>
</gene>
<evidence type="ECO:0000256" key="12">
    <source>
        <dbReference type="ARBA" id="ARBA00022989"/>
    </source>
</evidence>
<dbReference type="Pfam" id="PF00512">
    <property type="entry name" value="HisKA"/>
    <property type="match status" value="1"/>
</dbReference>
<dbReference type="PROSITE" id="PS50112">
    <property type="entry name" value="PAS"/>
    <property type="match status" value="1"/>
</dbReference>
<dbReference type="InterPro" id="IPR003661">
    <property type="entry name" value="HisK_dim/P_dom"/>
</dbReference>
<evidence type="ECO:0000313" key="22">
    <source>
        <dbReference type="Proteomes" id="UP000252707"/>
    </source>
</evidence>
<dbReference type="SUPFAM" id="SSF47384">
    <property type="entry name" value="Homodimeric domain of signal transducing histidine kinase"/>
    <property type="match status" value="1"/>
</dbReference>
<dbReference type="Gene3D" id="3.30.450.20">
    <property type="entry name" value="PAS domain"/>
    <property type="match status" value="3"/>
</dbReference>
<dbReference type="SMART" id="SM00091">
    <property type="entry name" value="PAS"/>
    <property type="match status" value="1"/>
</dbReference>
<dbReference type="SMART" id="SM00387">
    <property type="entry name" value="HATPase_c"/>
    <property type="match status" value="1"/>
</dbReference>
<dbReference type="Gene3D" id="3.30.565.10">
    <property type="entry name" value="Histidine kinase-like ATPase, C-terminal domain"/>
    <property type="match status" value="1"/>
</dbReference>
<dbReference type="Pfam" id="PF02743">
    <property type="entry name" value="dCache_1"/>
    <property type="match status" value="1"/>
</dbReference>
<dbReference type="SMART" id="SM00388">
    <property type="entry name" value="HisKA"/>
    <property type="match status" value="1"/>
</dbReference>
<feature type="coiled-coil region" evidence="16">
    <location>
        <begin position="463"/>
        <end position="518"/>
    </location>
</feature>
<evidence type="ECO:0000256" key="14">
    <source>
        <dbReference type="ARBA" id="ARBA00023136"/>
    </source>
</evidence>
<keyword evidence="11" id="KW-0067">ATP-binding</keyword>
<dbReference type="PANTHER" id="PTHR43065">
    <property type="entry name" value="SENSOR HISTIDINE KINASE"/>
    <property type="match status" value="1"/>
</dbReference>